<keyword evidence="3" id="KW-0067">ATP-binding</keyword>
<name>A0A9J6FT78_HAELO</name>
<protein>
    <recommendedName>
        <fullName evidence="6">Heat shock protein 70</fullName>
    </recommendedName>
</protein>
<dbReference type="OrthoDB" id="2401965at2759"/>
<dbReference type="PANTHER" id="PTHR19375">
    <property type="entry name" value="HEAT SHOCK PROTEIN 70KDA"/>
    <property type="match status" value="1"/>
</dbReference>
<dbReference type="InterPro" id="IPR013126">
    <property type="entry name" value="Hsp_70_fam"/>
</dbReference>
<dbReference type="OMA" id="ANDMRNT"/>
<dbReference type="Gene3D" id="1.20.1270.10">
    <property type="match status" value="1"/>
</dbReference>
<dbReference type="AlphaFoldDB" id="A0A9J6FT78"/>
<evidence type="ECO:0000256" key="1">
    <source>
        <dbReference type="ARBA" id="ARBA00007381"/>
    </source>
</evidence>
<dbReference type="GO" id="GO:0140662">
    <property type="term" value="F:ATP-dependent protein folding chaperone"/>
    <property type="evidence" value="ECO:0007669"/>
    <property type="project" value="InterPro"/>
</dbReference>
<sequence length="175" mass="19344">MTKIITRNTKVPCKASKGFTTYSDNQTGVTIQVYEGERSMTKDNRHLGRFELTGIPPAPRGVPKVEVTFEIDENGILSVSAKDESTGKAQSIVITHAKGRLSRRRSSACSRKPRSGHWEVNDKISPEQKDKISTKCAEANTWLDDNQNAAAADIQAKLKDVQEVCSPLMIKMHMG</sequence>
<dbReference type="InterPro" id="IPR029047">
    <property type="entry name" value="HSP70_peptide-bd_sf"/>
</dbReference>
<evidence type="ECO:0000256" key="3">
    <source>
        <dbReference type="ARBA" id="ARBA00022840"/>
    </source>
</evidence>
<dbReference type="SUPFAM" id="SSF100934">
    <property type="entry name" value="Heat shock protein 70kD (HSP70), C-terminal subdomain"/>
    <property type="match status" value="1"/>
</dbReference>
<keyword evidence="5" id="KW-1185">Reference proteome</keyword>
<dbReference type="SUPFAM" id="SSF100920">
    <property type="entry name" value="Heat shock protein 70kD (HSP70), peptide-binding domain"/>
    <property type="match status" value="1"/>
</dbReference>
<dbReference type="EMBL" id="JABSTR010000004">
    <property type="protein sequence ID" value="KAH9366023.1"/>
    <property type="molecule type" value="Genomic_DNA"/>
</dbReference>
<accession>A0A9J6FT78</accession>
<comment type="similarity">
    <text evidence="1">Belongs to the heat shock protein 70 family.</text>
</comment>
<dbReference type="Proteomes" id="UP000821853">
    <property type="component" value="Chromosome 2"/>
</dbReference>
<evidence type="ECO:0000313" key="4">
    <source>
        <dbReference type="EMBL" id="KAH9366023.1"/>
    </source>
</evidence>
<dbReference type="Gene3D" id="2.60.34.10">
    <property type="entry name" value="Substrate Binding Domain Of DNAk, Chain A, domain 1"/>
    <property type="match status" value="1"/>
</dbReference>
<comment type="caution">
    <text evidence="4">The sequence shown here is derived from an EMBL/GenBank/DDBJ whole genome shotgun (WGS) entry which is preliminary data.</text>
</comment>
<dbReference type="InterPro" id="IPR029048">
    <property type="entry name" value="HSP70_C_sf"/>
</dbReference>
<dbReference type="GO" id="GO:0005524">
    <property type="term" value="F:ATP binding"/>
    <property type="evidence" value="ECO:0007669"/>
    <property type="project" value="UniProtKB-KW"/>
</dbReference>
<reference evidence="4 5" key="1">
    <citation type="journal article" date="2020" name="Cell">
        <title>Large-Scale Comparative Analyses of Tick Genomes Elucidate Their Genetic Diversity and Vector Capacities.</title>
        <authorList>
            <consortium name="Tick Genome and Microbiome Consortium (TIGMIC)"/>
            <person name="Jia N."/>
            <person name="Wang J."/>
            <person name="Shi W."/>
            <person name="Du L."/>
            <person name="Sun Y."/>
            <person name="Zhan W."/>
            <person name="Jiang J.F."/>
            <person name="Wang Q."/>
            <person name="Zhang B."/>
            <person name="Ji P."/>
            <person name="Bell-Sakyi L."/>
            <person name="Cui X.M."/>
            <person name="Yuan T.T."/>
            <person name="Jiang B.G."/>
            <person name="Yang W.F."/>
            <person name="Lam T.T."/>
            <person name="Chang Q.C."/>
            <person name="Ding S.J."/>
            <person name="Wang X.J."/>
            <person name="Zhu J.G."/>
            <person name="Ruan X.D."/>
            <person name="Zhao L."/>
            <person name="Wei J.T."/>
            <person name="Ye R.Z."/>
            <person name="Que T.C."/>
            <person name="Du C.H."/>
            <person name="Zhou Y.H."/>
            <person name="Cheng J.X."/>
            <person name="Dai P.F."/>
            <person name="Guo W.B."/>
            <person name="Han X.H."/>
            <person name="Huang E.J."/>
            <person name="Li L.F."/>
            <person name="Wei W."/>
            <person name="Gao Y.C."/>
            <person name="Liu J.Z."/>
            <person name="Shao H.Z."/>
            <person name="Wang X."/>
            <person name="Wang C.C."/>
            <person name="Yang T.C."/>
            <person name="Huo Q.B."/>
            <person name="Li W."/>
            <person name="Chen H.Y."/>
            <person name="Chen S.E."/>
            <person name="Zhou L.G."/>
            <person name="Ni X.B."/>
            <person name="Tian J.H."/>
            <person name="Sheng Y."/>
            <person name="Liu T."/>
            <person name="Pan Y.S."/>
            <person name="Xia L.Y."/>
            <person name="Li J."/>
            <person name="Zhao F."/>
            <person name="Cao W.C."/>
        </authorList>
    </citation>
    <scope>NUCLEOTIDE SEQUENCE [LARGE SCALE GENOMIC DNA]</scope>
    <source>
        <strain evidence="4">HaeL-2018</strain>
    </source>
</reference>
<evidence type="ECO:0000256" key="2">
    <source>
        <dbReference type="ARBA" id="ARBA00022741"/>
    </source>
</evidence>
<evidence type="ECO:0000313" key="5">
    <source>
        <dbReference type="Proteomes" id="UP000821853"/>
    </source>
</evidence>
<dbReference type="VEuPathDB" id="VectorBase:HLOH_052146"/>
<dbReference type="Pfam" id="PF00012">
    <property type="entry name" value="HSP70"/>
    <property type="match status" value="1"/>
</dbReference>
<keyword evidence="2" id="KW-0547">Nucleotide-binding</keyword>
<gene>
    <name evidence="4" type="ORF">HPB48_021097</name>
</gene>
<proteinExistence type="inferred from homology"/>
<evidence type="ECO:0008006" key="6">
    <source>
        <dbReference type="Google" id="ProtNLM"/>
    </source>
</evidence>
<organism evidence="4 5">
    <name type="scientific">Haemaphysalis longicornis</name>
    <name type="common">Bush tick</name>
    <dbReference type="NCBI Taxonomy" id="44386"/>
    <lineage>
        <taxon>Eukaryota</taxon>
        <taxon>Metazoa</taxon>
        <taxon>Ecdysozoa</taxon>
        <taxon>Arthropoda</taxon>
        <taxon>Chelicerata</taxon>
        <taxon>Arachnida</taxon>
        <taxon>Acari</taxon>
        <taxon>Parasitiformes</taxon>
        <taxon>Ixodida</taxon>
        <taxon>Ixodoidea</taxon>
        <taxon>Ixodidae</taxon>
        <taxon>Haemaphysalinae</taxon>
        <taxon>Haemaphysalis</taxon>
    </lineage>
</organism>